<dbReference type="EMBL" id="PIOC01000002">
    <property type="protein sequence ID" value="RDW21874.1"/>
    <property type="molecule type" value="Genomic_DNA"/>
</dbReference>
<dbReference type="RefSeq" id="WP_115771415.1">
    <property type="nucleotide sequence ID" value="NZ_PIOC01000002.1"/>
</dbReference>
<proteinExistence type="predicted"/>
<evidence type="ECO:0000313" key="2">
    <source>
        <dbReference type="EMBL" id="RDW21874.1"/>
    </source>
</evidence>
<comment type="caution">
    <text evidence="2">The sequence shown here is derived from an EMBL/GenBank/DDBJ whole genome shotgun (WGS) entry which is preliminary data.</text>
</comment>
<evidence type="ECO:0000256" key="1">
    <source>
        <dbReference type="SAM" id="Phobius"/>
    </source>
</evidence>
<feature type="transmembrane region" description="Helical" evidence="1">
    <location>
        <begin position="83"/>
        <end position="104"/>
    </location>
</feature>
<gene>
    <name evidence="2" type="ORF">CWR48_02220</name>
</gene>
<keyword evidence="1" id="KW-0812">Transmembrane</keyword>
<feature type="transmembrane region" description="Helical" evidence="1">
    <location>
        <begin position="56"/>
        <end position="77"/>
    </location>
</feature>
<dbReference type="Proteomes" id="UP000257143">
    <property type="component" value="Unassembled WGS sequence"/>
</dbReference>
<evidence type="ECO:0000313" key="3">
    <source>
        <dbReference type="Proteomes" id="UP000257143"/>
    </source>
</evidence>
<accession>A0A3D8Q0T2</accession>
<dbReference type="AlphaFoldDB" id="A0A3D8Q0T2"/>
<keyword evidence="1" id="KW-0472">Membrane</keyword>
<feature type="transmembrane region" description="Helical" evidence="1">
    <location>
        <begin position="5"/>
        <end position="25"/>
    </location>
</feature>
<organism evidence="2 3">
    <name type="scientific">Oceanobacillus arenosus</name>
    <dbReference type="NCBI Taxonomy" id="1229153"/>
    <lineage>
        <taxon>Bacteria</taxon>
        <taxon>Bacillati</taxon>
        <taxon>Bacillota</taxon>
        <taxon>Bacilli</taxon>
        <taxon>Bacillales</taxon>
        <taxon>Bacillaceae</taxon>
        <taxon>Oceanobacillus</taxon>
    </lineage>
</organism>
<sequence length="105" mass="11902">MVLVVYVIIAMYALLTIIAGVSQLIAKTFHVNHFIFIVLSIMMLASLFIHDKQLMIIGLIIIFIGMHIVAIIEGFVMNGELAYSHHIVRFIVHIIIIVMVLLFIK</sequence>
<name>A0A3D8Q0T2_9BACI</name>
<reference evidence="3" key="1">
    <citation type="submission" date="2017-11" db="EMBL/GenBank/DDBJ databases">
        <authorList>
            <person name="Zhu W."/>
        </authorList>
    </citation>
    <scope>NUCLEOTIDE SEQUENCE [LARGE SCALE GENOMIC DNA]</scope>
    <source>
        <strain evidence="3">CAU 1183</strain>
    </source>
</reference>
<protein>
    <submittedName>
        <fullName evidence="2">Uncharacterized protein</fullName>
    </submittedName>
</protein>
<keyword evidence="1" id="KW-1133">Transmembrane helix</keyword>
<feature type="transmembrane region" description="Helical" evidence="1">
    <location>
        <begin position="31"/>
        <end position="49"/>
    </location>
</feature>
<keyword evidence="3" id="KW-1185">Reference proteome</keyword>